<feature type="compositionally biased region" description="Low complexity" evidence="1">
    <location>
        <begin position="1"/>
        <end position="16"/>
    </location>
</feature>
<dbReference type="Proteomes" id="UP000887581">
    <property type="component" value="Unplaced"/>
</dbReference>
<proteinExistence type="predicted"/>
<organism evidence="2 3">
    <name type="scientific">Setaria digitata</name>
    <dbReference type="NCBI Taxonomy" id="48799"/>
    <lineage>
        <taxon>Eukaryota</taxon>
        <taxon>Metazoa</taxon>
        <taxon>Ecdysozoa</taxon>
        <taxon>Nematoda</taxon>
        <taxon>Chromadorea</taxon>
        <taxon>Rhabditida</taxon>
        <taxon>Spirurina</taxon>
        <taxon>Spiruromorpha</taxon>
        <taxon>Filarioidea</taxon>
        <taxon>Setariidae</taxon>
        <taxon>Setaria</taxon>
    </lineage>
</organism>
<accession>A0A915PYC2</accession>
<reference evidence="3" key="1">
    <citation type="submission" date="2022-11" db="UniProtKB">
        <authorList>
            <consortium name="WormBaseParasite"/>
        </authorList>
    </citation>
    <scope>IDENTIFICATION</scope>
</reference>
<name>A0A915PYC2_9BILA</name>
<evidence type="ECO:0000313" key="3">
    <source>
        <dbReference type="WBParaSite" id="sdigi.contig589.g9121.t1"/>
    </source>
</evidence>
<dbReference type="WBParaSite" id="sdigi.contig589.g9121.t1">
    <property type="protein sequence ID" value="sdigi.contig589.g9121.t1"/>
    <property type="gene ID" value="sdigi.contig589.g9121"/>
</dbReference>
<evidence type="ECO:0000256" key="1">
    <source>
        <dbReference type="SAM" id="MobiDB-lite"/>
    </source>
</evidence>
<protein>
    <submittedName>
        <fullName evidence="3">Uncharacterized protein</fullName>
    </submittedName>
</protein>
<keyword evidence="2" id="KW-1185">Reference proteome</keyword>
<sequence length="493" mass="55413">MRSSVGNRRSGRQSGRNWHDGMAKHVDAVMKRVKERRTAVTSSSKRVPQRLTQPISPHKRMGERAGLWMFAKQSEIIAQPNITSSIRRKVQEDVRAVMAEDSCDRRQMWNRVGEGNADSVNCEAVGYKPPSADSIFGIPSYLSFGKGTNLESNAGETTILSTKEDKTFFSRDLPNETKSGNKNKKKKDKDLCLFPADPLLLDYSERILSALPQLFLRNDDPTTYSIAATGIVACALRRHGIRPKNSKAQQKDLPESSKRKYDTHEKFWRSFFENLSPLNSFSVGSALLMGNSSSSAKLLDLEDIPAGSDHVIPECDDVADALDIDQSPKVSNKIRDCSFSSFFPKIGKDRETVTNLSVNSDDLTRDEIKDFPANVPCNLLSQQPDCDLDVCDPVTMNAWFEKDSANMSDAGNFIYHDAMDDSGWRNYGSERIFLEPVMSEAISSNQWMKLDSPVRKKIRPEMSTFHFDSSNRDGYKTFDSSCHSQSSHFSFDF</sequence>
<evidence type="ECO:0000313" key="2">
    <source>
        <dbReference type="Proteomes" id="UP000887581"/>
    </source>
</evidence>
<dbReference type="AlphaFoldDB" id="A0A915PYC2"/>
<feature type="region of interest" description="Disordered" evidence="1">
    <location>
        <begin position="1"/>
        <end position="23"/>
    </location>
</feature>